<comment type="caution">
    <text evidence="1">The sequence shown here is derived from an EMBL/GenBank/DDBJ whole genome shotgun (WGS) entry which is preliminary data.</text>
</comment>
<proteinExistence type="predicted"/>
<dbReference type="RefSeq" id="WP_153027796.1">
    <property type="nucleotide sequence ID" value="NZ_WIAO01000053.1"/>
</dbReference>
<dbReference type="Proteomes" id="UP000477750">
    <property type="component" value="Unassembled WGS sequence"/>
</dbReference>
<protein>
    <submittedName>
        <fullName evidence="1">Uncharacterized protein</fullName>
    </submittedName>
</protein>
<accession>A0A6L5GG72</accession>
<evidence type="ECO:0000313" key="2">
    <source>
        <dbReference type="Proteomes" id="UP000477750"/>
    </source>
</evidence>
<reference evidence="1 2" key="1">
    <citation type="submission" date="2019-10" db="EMBL/GenBank/DDBJ databases">
        <title>Glycomyces albidus sp. nov., a novel actinomycete isolated from rhizosphere soil of wheat (Triticum aestivum L.).</title>
        <authorList>
            <person name="Qian L."/>
        </authorList>
    </citation>
    <scope>NUCLEOTIDE SEQUENCE [LARGE SCALE GENOMIC DNA]</scope>
    <source>
        <strain evidence="1 2">NEAU-7082</strain>
    </source>
</reference>
<name>A0A6L5GG72_9ACTN</name>
<organism evidence="1 2">
    <name type="scientific">Glycomyces albidus</name>
    <dbReference type="NCBI Taxonomy" id="2656774"/>
    <lineage>
        <taxon>Bacteria</taxon>
        <taxon>Bacillati</taxon>
        <taxon>Actinomycetota</taxon>
        <taxon>Actinomycetes</taxon>
        <taxon>Glycomycetales</taxon>
        <taxon>Glycomycetaceae</taxon>
        <taxon>Glycomyces</taxon>
    </lineage>
</organism>
<sequence>MEKIDWLGVNARSAKKYAALMGNLDGVRFAFEDAEKAITDYVPEGSSGAWQAVEKEVLKKALAEAYADLASLRVAIVRHESKLKSWEWSL</sequence>
<dbReference type="EMBL" id="WIAO01000053">
    <property type="protein sequence ID" value="MQM28707.1"/>
    <property type="molecule type" value="Genomic_DNA"/>
</dbReference>
<dbReference type="AlphaFoldDB" id="A0A6L5GG72"/>
<evidence type="ECO:0000313" key="1">
    <source>
        <dbReference type="EMBL" id="MQM28707.1"/>
    </source>
</evidence>
<gene>
    <name evidence="1" type="ORF">GFD30_24560</name>
</gene>
<keyword evidence="2" id="KW-1185">Reference proteome</keyword>